<proteinExistence type="predicted"/>
<protein>
    <submittedName>
        <fullName evidence="1">Uncharacterized protein</fullName>
    </submittedName>
</protein>
<accession>A0A835LGH3</accession>
<organism evidence="1 2">
    <name type="scientific">Coptis chinensis</name>
    <dbReference type="NCBI Taxonomy" id="261450"/>
    <lineage>
        <taxon>Eukaryota</taxon>
        <taxon>Viridiplantae</taxon>
        <taxon>Streptophyta</taxon>
        <taxon>Embryophyta</taxon>
        <taxon>Tracheophyta</taxon>
        <taxon>Spermatophyta</taxon>
        <taxon>Magnoliopsida</taxon>
        <taxon>Ranunculales</taxon>
        <taxon>Ranunculaceae</taxon>
        <taxon>Coptidoideae</taxon>
        <taxon>Coptis</taxon>
    </lineage>
</organism>
<name>A0A835LGH3_9MAGN</name>
<sequence length="85" mass="9903">MLCAFLVTFKQLLHSGFLSLAMMGLERLVMSLKSRVLRALRPKKLYDKVEKSDSMRIEIRSKKARKLIEKTLKIADSPRNRSYAF</sequence>
<dbReference type="EMBL" id="JADFTS010000008">
    <property type="protein sequence ID" value="KAF9590934.1"/>
    <property type="molecule type" value="Genomic_DNA"/>
</dbReference>
<dbReference type="AlphaFoldDB" id="A0A835LGH3"/>
<keyword evidence="2" id="KW-1185">Reference proteome</keyword>
<dbReference type="OrthoDB" id="691078at2759"/>
<dbReference type="PANTHER" id="PTHR34563:SF9">
    <property type="entry name" value="MADS-BOX DOMAIN-CONTAINING PROTEIN"/>
    <property type="match status" value="1"/>
</dbReference>
<comment type="caution">
    <text evidence="1">The sequence shown here is derived from an EMBL/GenBank/DDBJ whole genome shotgun (WGS) entry which is preliminary data.</text>
</comment>
<evidence type="ECO:0000313" key="2">
    <source>
        <dbReference type="Proteomes" id="UP000631114"/>
    </source>
</evidence>
<evidence type="ECO:0000313" key="1">
    <source>
        <dbReference type="EMBL" id="KAF9590934.1"/>
    </source>
</evidence>
<dbReference type="Proteomes" id="UP000631114">
    <property type="component" value="Unassembled WGS sequence"/>
</dbReference>
<dbReference type="PANTHER" id="PTHR34563">
    <property type="entry name" value="BNACNNG33880D PROTEIN"/>
    <property type="match status" value="1"/>
</dbReference>
<reference evidence="1 2" key="1">
    <citation type="submission" date="2020-10" db="EMBL/GenBank/DDBJ databases">
        <title>The Coptis chinensis genome and diversification of protoberbering-type alkaloids.</title>
        <authorList>
            <person name="Wang B."/>
            <person name="Shu S."/>
            <person name="Song C."/>
            <person name="Liu Y."/>
        </authorList>
    </citation>
    <scope>NUCLEOTIDE SEQUENCE [LARGE SCALE GENOMIC DNA]</scope>
    <source>
        <strain evidence="1">HL-2020</strain>
        <tissue evidence="1">Leaf</tissue>
    </source>
</reference>
<gene>
    <name evidence="1" type="ORF">IFM89_000479</name>
</gene>